<dbReference type="CDD" id="cd00075">
    <property type="entry name" value="HATPase"/>
    <property type="match status" value="1"/>
</dbReference>
<evidence type="ECO:0000256" key="10">
    <source>
        <dbReference type="ARBA" id="ARBA00023136"/>
    </source>
</evidence>
<evidence type="ECO:0000256" key="5">
    <source>
        <dbReference type="ARBA" id="ARBA00022679"/>
    </source>
</evidence>
<comment type="subcellular location">
    <subcellularLocation>
        <location evidence="2">Membrane</location>
    </subcellularLocation>
</comment>
<evidence type="ECO:0000256" key="2">
    <source>
        <dbReference type="ARBA" id="ARBA00004370"/>
    </source>
</evidence>
<evidence type="ECO:0000256" key="1">
    <source>
        <dbReference type="ARBA" id="ARBA00000085"/>
    </source>
</evidence>
<dbReference type="EMBL" id="OCNJ01000002">
    <property type="protein sequence ID" value="SOD91690.1"/>
    <property type="molecule type" value="Genomic_DNA"/>
</dbReference>
<evidence type="ECO:0000256" key="9">
    <source>
        <dbReference type="ARBA" id="ARBA00023012"/>
    </source>
</evidence>
<dbReference type="InterPro" id="IPR003660">
    <property type="entry name" value="HAMP_dom"/>
</dbReference>
<dbReference type="Proteomes" id="UP000219621">
    <property type="component" value="Unassembled WGS sequence"/>
</dbReference>
<evidence type="ECO:0000256" key="3">
    <source>
        <dbReference type="ARBA" id="ARBA00012438"/>
    </source>
</evidence>
<dbReference type="OrthoDB" id="9809766at2"/>
<accession>A0A286G819</accession>
<dbReference type="AlphaFoldDB" id="A0A286G819"/>
<dbReference type="InterPro" id="IPR050428">
    <property type="entry name" value="TCS_sensor_his_kinase"/>
</dbReference>
<dbReference type="InterPro" id="IPR003594">
    <property type="entry name" value="HATPase_dom"/>
</dbReference>
<reference evidence="14 15" key="1">
    <citation type="submission" date="2017-09" db="EMBL/GenBank/DDBJ databases">
        <authorList>
            <person name="Ehlers B."/>
            <person name="Leendertz F.H."/>
        </authorList>
    </citation>
    <scope>NUCLEOTIDE SEQUENCE [LARGE SCALE GENOMIC DNA]</scope>
    <source>
        <strain evidence="14 15">USBA 140</strain>
    </source>
</reference>
<dbReference type="PANTHER" id="PTHR45436">
    <property type="entry name" value="SENSOR HISTIDINE KINASE YKOH"/>
    <property type="match status" value="1"/>
</dbReference>
<evidence type="ECO:0000259" key="12">
    <source>
        <dbReference type="PROSITE" id="PS50109"/>
    </source>
</evidence>
<dbReference type="PRINTS" id="PR00344">
    <property type="entry name" value="BCTRLSENSOR"/>
</dbReference>
<dbReference type="CDD" id="cd06225">
    <property type="entry name" value="HAMP"/>
    <property type="match status" value="1"/>
</dbReference>
<name>A0A286G819_9PROT</name>
<keyword evidence="9" id="KW-0902">Two-component regulatory system</keyword>
<evidence type="ECO:0000256" key="4">
    <source>
        <dbReference type="ARBA" id="ARBA00022553"/>
    </source>
</evidence>
<dbReference type="PROSITE" id="PS50109">
    <property type="entry name" value="HIS_KIN"/>
    <property type="match status" value="1"/>
</dbReference>
<dbReference type="CDD" id="cd00082">
    <property type="entry name" value="HisKA"/>
    <property type="match status" value="1"/>
</dbReference>
<keyword evidence="6 11" id="KW-0812">Transmembrane</keyword>
<keyword evidence="15" id="KW-1185">Reference proteome</keyword>
<feature type="domain" description="HAMP" evidence="13">
    <location>
        <begin position="82"/>
        <end position="136"/>
    </location>
</feature>
<dbReference type="PANTHER" id="PTHR45436:SF5">
    <property type="entry name" value="SENSOR HISTIDINE KINASE TRCS"/>
    <property type="match status" value="1"/>
</dbReference>
<dbReference type="RefSeq" id="WP_097277849.1">
    <property type="nucleotide sequence ID" value="NZ_OCNJ01000002.1"/>
</dbReference>
<evidence type="ECO:0000256" key="6">
    <source>
        <dbReference type="ARBA" id="ARBA00022692"/>
    </source>
</evidence>
<evidence type="ECO:0000256" key="11">
    <source>
        <dbReference type="SAM" id="Phobius"/>
    </source>
</evidence>
<dbReference type="SUPFAM" id="SSF47384">
    <property type="entry name" value="Homodimeric domain of signal transducing histidine kinase"/>
    <property type="match status" value="1"/>
</dbReference>
<sequence length="352" mass="38022">MSERERRSGLRRQIVLSMTVLAFAVALLVICGSYVFYAVFLTYYPDSISDDLYPAPVELTWMAATMLAALGLAAGIAVKLAQRILTPLNSVADNLRRVAEGDLSARATADDRSMGEATRLVSDFNDLAERLERMARDRAFWNAAIAHELRTPVTVLRGRLQGLAEGVFQPSPELFSGLLSQVEGLSRLVEDLRVLGLDESGRLTVQLEQCDLAAEIRSTVNAFEPTLRAAGFTLSLDLSEFEAICDPVRMRQALLALLDNAVHHATPGPLRVRSFESDGMAHLQVEDAGPGIPDGFTERVFEAFHRGQDDRSGRGSGLGLAVVKAVARAHGGNATCRASGGGGSVFELVWPA</sequence>
<comment type="catalytic activity">
    <reaction evidence="1">
        <text>ATP + protein L-histidine = ADP + protein N-phospho-L-histidine.</text>
        <dbReference type="EC" id="2.7.13.3"/>
    </reaction>
</comment>
<evidence type="ECO:0000256" key="8">
    <source>
        <dbReference type="ARBA" id="ARBA00022989"/>
    </source>
</evidence>
<gene>
    <name evidence="14" type="ORF">SAMN05421508_10258</name>
</gene>
<keyword evidence="8 11" id="KW-1133">Transmembrane helix</keyword>
<dbReference type="Gene3D" id="1.10.287.130">
    <property type="match status" value="1"/>
</dbReference>
<dbReference type="Pfam" id="PF00672">
    <property type="entry name" value="HAMP"/>
    <property type="match status" value="1"/>
</dbReference>
<dbReference type="EC" id="2.7.13.3" evidence="3"/>
<dbReference type="SUPFAM" id="SSF158472">
    <property type="entry name" value="HAMP domain-like"/>
    <property type="match status" value="1"/>
</dbReference>
<dbReference type="SMART" id="SM00304">
    <property type="entry name" value="HAMP"/>
    <property type="match status" value="1"/>
</dbReference>
<feature type="domain" description="Histidine kinase" evidence="12">
    <location>
        <begin position="144"/>
        <end position="352"/>
    </location>
</feature>
<dbReference type="SMART" id="SM00388">
    <property type="entry name" value="HisKA"/>
    <property type="match status" value="1"/>
</dbReference>
<dbReference type="Gene3D" id="6.10.340.10">
    <property type="match status" value="1"/>
</dbReference>
<evidence type="ECO:0000256" key="7">
    <source>
        <dbReference type="ARBA" id="ARBA00022777"/>
    </source>
</evidence>
<keyword evidence="4" id="KW-0597">Phosphoprotein</keyword>
<keyword evidence="10 11" id="KW-0472">Membrane</keyword>
<evidence type="ECO:0000259" key="13">
    <source>
        <dbReference type="PROSITE" id="PS50885"/>
    </source>
</evidence>
<dbReference type="Pfam" id="PF02518">
    <property type="entry name" value="HATPase_c"/>
    <property type="match status" value="1"/>
</dbReference>
<dbReference type="PROSITE" id="PS50885">
    <property type="entry name" value="HAMP"/>
    <property type="match status" value="1"/>
</dbReference>
<dbReference type="InterPro" id="IPR004358">
    <property type="entry name" value="Sig_transdc_His_kin-like_C"/>
</dbReference>
<dbReference type="InterPro" id="IPR036890">
    <property type="entry name" value="HATPase_C_sf"/>
</dbReference>
<evidence type="ECO:0000313" key="15">
    <source>
        <dbReference type="Proteomes" id="UP000219621"/>
    </source>
</evidence>
<dbReference type="InterPro" id="IPR003661">
    <property type="entry name" value="HisK_dim/P_dom"/>
</dbReference>
<dbReference type="InterPro" id="IPR005467">
    <property type="entry name" value="His_kinase_dom"/>
</dbReference>
<protein>
    <recommendedName>
        <fullName evidence="3">histidine kinase</fullName>
        <ecNumber evidence="3">2.7.13.3</ecNumber>
    </recommendedName>
</protein>
<keyword evidence="7 14" id="KW-0418">Kinase</keyword>
<dbReference type="SMART" id="SM00387">
    <property type="entry name" value="HATPase_c"/>
    <property type="match status" value="1"/>
</dbReference>
<dbReference type="InterPro" id="IPR036097">
    <property type="entry name" value="HisK_dim/P_sf"/>
</dbReference>
<dbReference type="Gene3D" id="3.30.565.10">
    <property type="entry name" value="Histidine kinase-like ATPase, C-terminal domain"/>
    <property type="match status" value="1"/>
</dbReference>
<proteinExistence type="predicted"/>
<feature type="transmembrane region" description="Helical" evidence="11">
    <location>
        <begin position="59"/>
        <end position="78"/>
    </location>
</feature>
<dbReference type="Pfam" id="PF00512">
    <property type="entry name" value="HisKA"/>
    <property type="match status" value="1"/>
</dbReference>
<dbReference type="GO" id="GO:0005886">
    <property type="term" value="C:plasma membrane"/>
    <property type="evidence" value="ECO:0007669"/>
    <property type="project" value="TreeGrafter"/>
</dbReference>
<evidence type="ECO:0000313" key="14">
    <source>
        <dbReference type="EMBL" id="SOD91690.1"/>
    </source>
</evidence>
<organism evidence="14 15">
    <name type="scientific">Caenispirillum bisanense</name>
    <dbReference type="NCBI Taxonomy" id="414052"/>
    <lineage>
        <taxon>Bacteria</taxon>
        <taxon>Pseudomonadati</taxon>
        <taxon>Pseudomonadota</taxon>
        <taxon>Alphaproteobacteria</taxon>
        <taxon>Rhodospirillales</taxon>
        <taxon>Novispirillaceae</taxon>
        <taxon>Caenispirillum</taxon>
    </lineage>
</organism>
<dbReference type="GO" id="GO:0000155">
    <property type="term" value="F:phosphorelay sensor kinase activity"/>
    <property type="evidence" value="ECO:0007669"/>
    <property type="project" value="InterPro"/>
</dbReference>
<feature type="transmembrane region" description="Helical" evidence="11">
    <location>
        <begin position="14"/>
        <end position="39"/>
    </location>
</feature>
<keyword evidence="5" id="KW-0808">Transferase</keyword>
<dbReference type="SUPFAM" id="SSF55874">
    <property type="entry name" value="ATPase domain of HSP90 chaperone/DNA topoisomerase II/histidine kinase"/>
    <property type="match status" value="1"/>
</dbReference>